<evidence type="ECO:0000313" key="3">
    <source>
        <dbReference type="EMBL" id="QTC88424.1"/>
    </source>
</evidence>
<organism evidence="3 4">
    <name type="scientific">Brevundimonas pondensis</name>
    <dbReference type="NCBI Taxonomy" id="2774189"/>
    <lineage>
        <taxon>Bacteria</taxon>
        <taxon>Pseudomonadati</taxon>
        <taxon>Pseudomonadota</taxon>
        <taxon>Alphaproteobacteria</taxon>
        <taxon>Caulobacterales</taxon>
        <taxon>Caulobacteraceae</taxon>
        <taxon>Brevundimonas</taxon>
    </lineage>
</organism>
<protein>
    <submittedName>
        <fullName evidence="3">Helix-turn-helix transcriptional regulator</fullName>
    </submittedName>
</protein>
<gene>
    <name evidence="3" type="ORF">IFE19_03260</name>
</gene>
<reference evidence="3 4" key="1">
    <citation type="submission" date="2020-09" db="EMBL/GenBank/DDBJ databases">
        <title>Brevundimonas sp. LVF1 isolated from an oligotrophic pond in Goettingen, Germany.</title>
        <authorList>
            <person name="Friedrich I."/>
            <person name="Klassen A."/>
            <person name="Neubauer H."/>
            <person name="Schneider D."/>
            <person name="Hertel R."/>
            <person name="Daniel R."/>
        </authorList>
    </citation>
    <scope>NUCLEOTIDE SEQUENCE [LARGE SCALE GENOMIC DNA]</scope>
    <source>
        <strain evidence="3 4">LVF1</strain>
    </source>
</reference>
<feature type="domain" description="HTH cro/C1-type" evidence="2">
    <location>
        <begin position="19"/>
        <end position="74"/>
    </location>
</feature>
<keyword evidence="4" id="KW-1185">Reference proteome</keyword>
<dbReference type="RefSeq" id="WP_207825630.1">
    <property type="nucleotide sequence ID" value="NZ_CP062006.1"/>
</dbReference>
<evidence type="ECO:0000259" key="2">
    <source>
        <dbReference type="PROSITE" id="PS50943"/>
    </source>
</evidence>
<dbReference type="SUPFAM" id="SSF47413">
    <property type="entry name" value="lambda repressor-like DNA-binding domains"/>
    <property type="match status" value="1"/>
</dbReference>
<dbReference type="InterPro" id="IPR001387">
    <property type="entry name" value="Cro/C1-type_HTH"/>
</dbReference>
<evidence type="ECO:0000256" key="1">
    <source>
        <dbReference type="SAM" id="MobiDB-lite"/>
    </source>
</evidence>
<sequence length="114" mass="12497">MAEAETNLIRRARVLGERLAAQRLSRNLTQRQLSEDAGVGINTLRRLEAGENASLDTLLRVMDALGLGDRIETLAPPVDVRPVDRVRLAAATERRRATGAGAKPAEPWTWGDDE</sequence>
<dbReference type="InterPro" id="IPR010982">
    <property type="entry name" value="Lambda_DNA-bd_dom_sf"/>
</dbReference>
<proteinExistence type="predicted"/>
<dbReference type="CDD" id="cd00093">
    <property type="entry name" value="HTH_XRE"/>
    <property type="match status" value="1"/>
</dbReference>
<dbReference type="EMBL" id="CP062006">
    <property type="protein sequence ID" value="QTC88424.1"/>
    <property type="molecule type" value="Genomic_DNA"/>
</dbReference>
<accession>A0ABX7SM44</accession>
<dbReference type="Pfam" id="PF01381">
    <property type="entry name" value="HTH_3"/>
    <property type="match status" value="1"/>
</dbReference>
<evidence type="ECO:0000313" key="4">
    <source>
        <dbReference type="Proteomes" id="UP000663942"/>
    </source>
</evidence>
<dbReference type="PROSITE" id="PS50943">
    <property type="entry name" value="HTH_CROC1"/>
    <property type="match status" value="1"/>
</dbReference>
<dbReference type="SMART" id="SM00530">
    <property type="entry name" value="HTH_XRE"/>
    <property type="match status" value="1"/>
</dbReference>
<dbReference type="Gene3D" id="1.10.260.40">
    <property type="entry name" value="lambda repressor-like DNA-binding domains"/>
    <property type="match status" value="1"/>
</dbReference>
<dbReference type="Proteomes" id="UP000663942">
    <property type="component" value="Chromosome"/>
</dbReference>
<feature type="region of interest" description="Disordered" evidence="1">
    <location>
        <begin position="93"/>
        <end position="114"/>
    </location>
</feature>
<name>A0ABX7SM44_9CAUL</name>